<gene>
    <name evidence="2" type="ORF">NDU88_009021</name>
</gene>
<dbReference type="Proteomes" id="UP001066276">
    <property type="component" value="Chromosome 6"/>
</dbReference>
<feature type="compositionally biased region" description="Low complexity" evidence="1">
    <location>
        <begin position="1"/>
        <end position="19"/>
    </location>
</feature>
<sequence length="235" mass="23973">MSTSDTAPPATAGSAAAGTKDVPPHGTFVTGKWRLAPQGTTASPLPQLRKGMCPGQARAQCSSRLRPRPGPITSLPPAAWACFKRGAGPAKRPSPSNALEQASPKDHCVLTRPQGGRTGPAQASGRPQAGCPPPALTSRSPLFLQAISPSSRAATAAQQHLRGATPTHGPRLCRARHSTQRGNTGALVQATCDPSPAGEPLVKSGPALSRSEPGHPRGRTGPLPPRITPDKPGAG</sequence>
<reference evidence="2" key="1">
    <citation type="journal article" date="2022" name="bioRxiv">
        <title>Sequencing and chromosome-scale assembly of the giantPleurodeles waltlgenome.</title>
        <authorList>
            <person name="Brown T."/>
            <person name="Elewa A."/>
            <person name="Iarovenko S."/>
            <person name="Subramanian E."/>
            <person name="Araus A.J."/>
            <person name="Petzold A."/>
            <person name="Susuki M."/>
            <person name="Suzuki K.-i.T."/>
            <person name="Hayashi T."/>
            <person name="Toyoda A."/>
            <person name="Oliveira C."/>
            <person name="Osipova E."/>
            <person name="Leigh N.D."/>
            <person name="Simon A."/>
            <person name="Yun M.H."/>
        </authorList>
    </citation>
    <scope>NUCLEOTIDE SEQUENCE</scope>
    <source>
        <strain evidence="2">20211129_DDA</strain>
        <tissue evidence="2">Liver</tissue>
    </source>
</reference>
<accession>A0AAV7QWE5</accession>
<dbReference type="AlphaFoldDB" id="A0AAV7QWE5"/>
<evidence type="ECO:0000256" key="1">
    <source>
        <dbReference type="SAM" id="MobiDB-lite"/>
    </source>
</evidence>
<protein>
    <submittedName>
        <fullName evidence="2">Uncharacterized protein</fullName>
    </submittedName>
</protein>
<comment type="caution">
    <text evidence="2">The sequence shown here is derived from an EMBL/GenBank/DDBJ whole genome shotgun (WGS) entry which is preliminary data.</text>
</comment>
<keyword evidence="3" id="KW-1185">Reference proteome</keyword>
<organism evidence="2 3">
    <name type="scientific">Pleurodeles waltl</name>
    <name type="common">Iberian ribbed newt</name>
    <dbReference type="NCBI Taxonomy" id="8319"/>
    <lineage>
        <taxon>Eukaryota</taxon>
        <taxon>Metazoa</taxon>
        <taxon>Chordata</taxon>
        <taxon>Craniata</taxon>
        <taxon>Vertebrata</taxon>
        <taxon>Euteleostomi</taxon>
        <taxon>Amphibia</taxon>
        <taxon>Batrachia</taxon>
        <taxon>Caudata</taxon>
        <taxon>Salamandroidea</taxon>
        <taxon>Salamandridae</taxon>
        <taxon>Pleurodelinae</taxon>
        <taxon>Pleurodeles</taxon>
    </lineage>
</organism>
<evidence type="ECO:0000313" key="3">
    <source>
        <dbReference type="Proteomes" id="UP001066276"/>
    </source>
</evidence>
<proteinExistence type="predicted"/>
<feature type="region of interest" description="Disordered" evidence="1">
    <location>
        <begin position="1"/>
        <end position="235"/>
    </location>
</feature>
<name>A0AAV7QWE5_PLEWA</name>
<dbReference type="EMBL" id="JANPWB010000010">
    <property type="protein sequence ID" value="KAJ1142708.1"/>
    <property type="molecule type" value="Genomic_DNA"/>
</dbReference>
<feature type="compositionally biased region" description="Polar residues" evidence="1">
    <location>
        <begin position="147"/>
        <end position="158"/>
    </location>
</feature>
<evidence type="ECO:0000313" key="2">
    <source>
        <dbReference type="EMBL" id="KAJ1142708.1"/>
    </source>
</evidence>